<sequence>MHLEKGKVYIINDINSGKLAHMKDDVKNHFDTYTFLNFPDKNSLKITNCYKKLKNHIIEEAKREISHIIEEDFGLEDAENSEKAMIISYLLLKEYDVLAVNTAGMSFYSIDYFKEKFTKITVFLDRILILYSDK</sequence>
<proteinExistence type="predicted"/>
<dbReference type="EMBL" id="UAWB01000005">
    <property type="protein sequence ID" value="SQB44687.1"/>
    <property type="molecule type" value="Genomic_DNA"/>
</dbReference>
<dbReference type="STRING" id="445960.SAMN05421542_0767"/>
<evidence type="ECO:0000313" key="3">
    <source>
        <dbReference type="Proteomes" id="UP000199426"/>
    </source>
</evidence>
<dbReference type="EMBL" id="FNEG01000001">
    <property type="protein sequence ID" value="SDI30154.1"/>
    <property type="molecule type" value="Genomic_DNA"/>
</dbReference>
<dbReference type="Proteomes" id="UP000251670">
    <property type="component" value="Unassembled WGS sequence"/>
</dbReference>
<dbReference type="Proteomes" id="UP000199426">
    <property type="component" value="Unassembled WGS sequence"/>
</dbReference>
<reference evidence="1 3" key="1">
    <citation type="submission" date="2016-10" db="EMBL/GenBank/DDBJ databases">
        <authorList>
            <person name="Varghese N."/>
            <person name="Submissions S."/>
        </authorList>
    </citation>
    <scope>NUCLEOTIDE SEQUENCE [LARGE SCALE GENOMIC DNA]</scope>
    <source>
        <strain evidence="1 3">DSM 19299</strain>
    </source>
</reference>
<reference evidence="2 4" key="2">
    <citation type="submission" date="2018-06" db="EMBL/GenBank/DDBJ databases">
        <authorList>
            <consortium name="Pathogen Informatics"/>
            <person name="Doyle S."/>
        </authorList>
    </citation>
    <scope>NUCLEOTIDE SEQUENCE [LARGE SCALE GENOMIC DNA]</scope>
    <source>
        <strain evidence="2 4">NCTC13492</strain>
    </source>
</reference>
<gene>
    <name evidence="2" type="ORF">NCTC13492_02541</name>
    <name evidence="1" type="ORF">SAMN05421542_0767</name>
</gene>
<protein>
    <submittedName>
        <fullName evidence="2">Uncharacterized protein</fullName>
    </submittedName>
</protein>
<name>A0A2X2WYM6_CHRJE</name>
<evidence type="ECO:0000313" key="2">
    <source>
        <dbReference type="EMBL" id="SQB44687.1"/>
    </source>
</evidence>
<keyword evidence="3" id="KW-1185">Reference proteome</keyword>
<dbReference type="AlphaFoldDB" id="A0A2X2WYM6"/>
<accession>A0A2X2WYM6</accession>
<organism evidence="2 4">
    <name type="scientific">Chryseobacterium jejuense</name>
    <dbReference type="NCBI Taxonomy" id="445960"/>
    <lineage>
        <taxon>Bacteria</taxon>
        <taxon>Pseudomonadati</taxon>
        <taxon>Bacteroidota</taxon>
        <taxon>Flavobacteriia</taxon>
        <taxon>Flavobacteriales</taxon>
        <taxon>Weeksellaceae</taxon>
        <taxon>Chryseobacterium group</taxon>
        <taxon>Chryseobacterium</taxon>
    </lineage>
</organism>
<evidence type="ECO:0000313" key="4">
    <source>
        <dbReference type="Proteomes" id="UP000251670"/>
    </source>
</evidence>
<evidence type="ECO:0000313" key="1">
    <source>
        <dbReference type="EMBL" id="SDI30154.1"/>
    </source>
</evidence>